<keyword evidence="2" id="KW-1185">Reference proteome</keyword>
<evidence type="ECO:0000313" key="2">
    <source>
        <dbReference type="Proteomes" id="UP000231451"/>
    </source>
</evidence>
<protein>
    <submittedName>
        <fullName evidence="1">Uncharacterized protein</fullName>
    </submittedName>
</protein>
<reference evidence="1 2" key="1">
    <citation type="submission" date="2017-10" db="EMBL/GenBank/DDBJ databases">
        <title>Draft genome sequences of strains TRE 1, TRE 9, TRE H and TRI 7, isolated from tamarins, belonging to four potential novel Bifidobacterium species.</title>
        <authorList>
            <person name="Mattarelli P."/>
            <person name="Modesto M."/>
            <person name="Puglisi E."/>
            <person name="Morelli L."/>
            <person name="Spezio C."/>
            <person name="Bonetti A."/>
            <person name="Sandri C."/>
        </authorList>
    </citation>
    <scope>NUCLEOTIDE SEQUENCE [LARGE SCALE GENOMIC DNA]</scope>
    <source>
        <strain evidence="2">TRI7</strain>
    </source>
</reference>
<proteinExistence type="predicted"/>
<sequence>MLIRHIMHDSLIEDITGTHRCWQDCAYDTTYLFRRAGTATPMHNRAMEGLVQRITHARRNEDIDYVFYLRSICTPTEWTDLIPRICNESFSELKRRKTLAESKNSLRNPALERLIVKERLSNMALRYFDYTTCPSYPIYRIMAISHPQETDTILLGPLPRGTLSGPLLLADNNDAYGHIIKVLNNYAAILGMDKARSIAAHVVGRYPNRHELRRTLAWAKFIDI</sequence>
<name>A0A2M9HC73_9BIFI</name>
<comment type="caution">
    <text evidence="1">The sequence shown here is derived from an EMBL/GenBank/DDBJ whole genome shotgun (WGS) entry which is preliminary data.</text>
</comment>
<evidence type="ECO:0000313" key="1">
    <source>
        <dbReference type="EMBL" id="PJM74405.1"/>
    </source>
</evidence>
<dbReference type="AlphaFoldDB" id="A0A2M9HC73"/>
<organism evidence="1 2">
    <name type="scientific">Bifidobacterium simiarum</name>
    <dbReference type="NCBI Taxonomy" id="2045441"/>
    <lineage>
        <taxon>Bacteria</taxon>
        <taxon>Bacillati</taxon>
        <taxon>Actinomycetota</taxon>
        <taxon>Actinomycetes</taxon>
        <taxon>Bifidobacteriales</taxon>
        <taxon>Bifidobacteriaceae</taxon>
        <taxon>Bifidobacterium</taxon>
    </lineage>
</organism>
<accession>A0A2M9HC73</accession>
<dbReference type="Proteomes" id="UP000231451">
    <property type="component" value="Unassembled WGS sequence"/>
</dbReference>
<gene>
    <name evidence="1" type="ORF">CSQ87_10400</name>
</gene>
<dbReference type="EMBL" id="PEBK01000014">
    <property type="protein sequence ID" value="PJM74405.1"/>
    <property type="molecule type" value="Genomic_DNA"/>
</dbReference>